<evidence type="ECO:0000313" key="4">
    <source>
        <dbReference type="Proteomes" id="UP000006352"/>
    </source>
</evidence>
<proteinExistence type="predicted"/>
<dbReference type="InterPro" id="IPR045339">
    <property type="entry name" value="DUF6534"/>
</dbReference>
<organism evidence="3 4">
    <name type="scientific">Fibroporia radiculosa</name>
    <dbReference type="NCBI Taxonomy" id="599839"/>
    <lineage>
        <taxon>Eukaryota</taxon>
        <taxon>Fungi</taxon>
        <taxon>Dikarya</taxon>
        <taxon>Basidiomycota</taxon>
        <taxon>Agaricomycotina</taxon>
        <taxon>Agaricomycetes</taxon>
        <taxon>Polyporales</taxon>
        <taxon>Fibroporiaceae</taxon>
        <taxon>Fibroporia</taxon>
    </lineage>
</organism>
<keyword evidence="1" id="KW-0812">Transmembrane</keyword>
<dbReference type="PANTHER" id="PTHR40465:SF1">
    <property type="entry name" value="DUF6534 DOMAIN-CONTAINING PROTEIN"/>
    <property type="match status" value="1"/>
</dbReference>
<reference evidence="3 4" key="1">
    <citation type="journal article" date="2012" name="Appl. Environ. Microbiol.">
        <title>Short-read sequencing for genomic analysis of the brown rot fungus Fibroporia radiculosa.</title>
        <authorList>
            <person name="Tang J.D."/>
            <person name="Perkins A.D."/>
            <person name="Sonstegard T.S."/>
            <person name="Schroeder S.G."/>
            <person name="Burgess S.C."/>
            <person name="Diehl S.V."/>
        </authorList>
    </citation>
    <scope>NUCLEOTIDE SEQUENCE [LARGE SCALE GENOMIC DNA]</scope>
    <source>
        <strain evidence="3 4">TFFH 294</strain>
    </source>
</reference>
<feature type="transmembrane region" description="Helical" evidence="1">
    <location>
        <begin position="14"/>
        <end position="35"/>
    </location>
</feature>
<feature type="transmembrane region" description="Helical" evidence="1">
    <location>
        <begin position="166"/>
        <end position="190"/>
    </location>
</feature>
<keyword evidence="4" id="KW-1185">Reference proteome</keyword>
<accession>J4H356</accession>
<sequence length="362" mass="39853">MSLQAQLLGELDSLYAVLGSAYIGTVFASILYGFNTMQAFLYFRHSSADSNVLRSLIAFLFVLDTLHLALIVNVVYTYTIIGLASPEVLIRPVWSITAHFIVSSLSDAIVRSLYCWRIWIFSNKNRFMAISIILSTVAASASGWAFSVWGFLTQNYFFEITTVSYFLYSGLGASVVADALIAACMCYLLARSRTGFANLDSVIHVLMLYSINTGLLTSLGAVAALLLYVLYPTADLHKLTFIGIYFVLPKRKPPPFTIDCAARDGLAWHTVLLTSLLASLNARSYLKERAQPSVLFTTMPALSTRSKLTRSSRGWWSQTTRGSMPAPARPFASPLASTAPVGPITMTINQLMEEEELRAPKS</sequence>
<dbReference type="HOGENOM" id="CLU_046025_5_4_1"/>
<feature type="transmembrane region" description="Helical" evidence="1">
    <location>
        <begin position="202"/>
        <end position="231"/>
    </location>
</feature>
<name>J4H356_9APHY</name>
<evidence type="ECO:0000259" key="2">
    <source>
        <dbReference type="Pfam" id="PF20152"/>
    </source>
</evidence>
<dbReference type="Pfam" id="PF20152">
    <property type="entry name" value="DUF6534"/>
    <property type="match status" value="1"/>
</dbReference>
<feature type="domain" description="DUF6534" evidence="2">
    <location>
        <begin position="174"/>
        <end position="284"/>
    </location>
</feature>
<keyword evidence="1" id="KW-1133">Transmembrane helix</keyword>
<gene>
    <name evidence="3" type="ORF">FIBRA_04795</name>
</gene>
<dbReference type="PANTHER" id="PTHR40465">
    <property type="entry name" value="CHROMOSOME 1, WHOLE GENOME SHOTGUN SEQUENCE"/>
    <property type="match status" value="1"/>
</dbReference>
<evidence type="ECO:0000256" key="1">
    <source>
        <dbReference type="SAM" id="Phobius"/>
    </source>
</evidence>
<dbReference type="AlphaFoldDB" id="J4H356"/>
<dbReference type="GeneID" id="24097600"/>
<feature type="transmembrane region" description="Helical" evidence="1">
    <location>
        <begin position="56"/>
        <end position="81"/>
    </location>
</feature>
<dbReference type="InParanoid" id="J4H356"/>
<protein>
    <recommendedName>
        <fullName evidence="2">DUF6534 domain-containing protein</fullName>
    </recommendedName>
</protein>
<dbReference type="STRING" id="599839.J4H356"/>
<dbReference type="RefSeq" id="XP_012181972.1">
    <property type="nucleotide sequence ID" value="XM_012326582.1"/>
</dbReference>
<dbReference type="EMBL" id="HE797088">
    <property type="protein sequence ID" value="CCM02689.1"/>
    <property type="molecule type" value="Genomic_DNA"/>
</dbReference>
<feature type="transmembrane region" description="Helical" evidence="1">
    <location>
        <begin position="126"/>
        <end position="146"/>
    </location>
</feature>
<dbReference type="Proteomes" id="UP000006352">
    <property type="component" value="Unassembled WGS sequence"/>
</dbReference>
<keyword evidence="1" id="KW-0472">Membrane</keyword>
<dbReference type="OrthoDB" id="3268207at2759"/>
<evidence type="ECO:0000313" key="3">
    <source>
        <dbReference type="EMBL" id="CCM02689.1"/>
    </source>
</evidence>
<feature type="transmembrane region" description="Helical" evidence="1">
    <location>
        <begin position="93"/>
        <end position="114"/>
    </location>
</feature>